<feature type="region of interest" description="Disordered" evidence="2">
    <location>
        <begin position="477"/>
        <end position="560"/>
    </location>
</feature>
<evidence type="ECO:0000256" key="2">
    <source>
        <dbReference type="SAM" id="MobiDB-lite"/>
    </source>
</evidence>
<dbReference type="eggNOG" id="ENOG502T047">
    <property type="taxonomic scope" value="Eukaryota"/>
</dbReference>
<feature type="compositionally biased region" description="Low complexity" evidence="2">
    <location>
        <begin position="1325"/>
        <end position="1348"/>
    </location>
</feature>
<dbReference type="SMART" id="SM00320">
    <property type="entry name" value="WD40"/>
    <property type="match status" value="2"/>
</dbReference>
<dbReference type="OrthoDB" id="549805at2759"/>
<feature type="compositionally biased region" description="Pro residues" evidence="2">
    <location>
        <begin position="372"/>
        <end position="387"/>
    </location>
</feature>
<feature type="region of interest" description="Disordered" evidence="2">
    <location>
        <begin position="686"/>
        <end position="707"/>
    </location>
</feature>
<sequence>MRPLAGGGFAQALRKQWCDFQPLADDGLVLCLRGSGRILFAQLPLCEGEHGPVFLFGAHDGPVLTLATNRELLLSGGADGCVRLWGLDSGALLDCCRGQLAEDGEVTAVTFVGSLMVAAGTQQGHVTLYDISTSRLVVVHRFSAGQGPVMALASRLTPRQMHDVVTASAPRGLDGGGVLAAPVGLPWRDMSEGSESGTDTLLAVSSPAAWLNVFRAARSGEAAWRVVHHQAVAGQPFLSFSPDGQYMALAAGLQQLVVHEQHFPPGDLVGGGFLPAAAGGSALVAMQLGTTLAGGIQLRLFAAPAREEPQSVQEQLTRPLLDPIRSNNGSSNSNRAQQPLDATGICANRDEDFLTWLQHPTTTASDDDPGSTPAPPAASPSPAPAPAPAEGSAATAALLQGLSLGSNRLAGAGAPAAGRASATHPLSPLPSPSPLPQPHPTWGWEAFASSPPTSQEAPLVHRNGDPHQAAIARPHWLPESDGGRLLGERSPSAGPLAATSWTTMTGGGTAAVPAMASPSSYQRQDASSQSRSPGPVSVGAIHGSAHETGQEGGGGDAACDAAGATHTWQAYRPATQPAPRSWITGLPPRADFLPRPVPPPPPFQQAPQTTTIKPLATAQPGSPSASPAATAATGPPSASPATSPVGGQLAAGTASRPLRGRIGSPQPAASWAARYQNTVLSGLVAEGQEQSGDCVSEPEPELPHSGALLPAMDRRRDSAAVAVPAFGGTIRHTAPVESADDDYPDLGLATEPEAVNLSTTVWAAVMARWCLVDLRDLPAGEKVTWTWRLRRASEPKSGLLPRPANAAHQIPQQSWCSQGADVGNYSNEPQAAASTAAVEDGGLFLGSQACGDAALDDTLRDWSGGSGFGEEDTEDDPLGRTAYLGTAIQAALQGGLDTASNDRAAAGDAFRGGPADRVVPTESLPRAEALGKEEEAEAAAAAAKEEEEAERPPRGVVSTEQRHGAAPHSFPPPPSRGHLNAGVAHAAVASGPTAAAGTEAAEGPVEALDGNRRGAAAELTRYLALPCAQEDPDEDEDEDEEESLPVPRGAAGLPLPQPEWSQERPKQRYRDIQGQDSQPATGREQQEGGEEEEEEEDGVSLPLPCVSRSVALDDFRAFQPLPQGAVAVTAVAAAAEKDAEQNLMWGDWSNADLLSRPGTVDNAAEDAVEGRYSFRGLKNPTVSSRPHSQPRQPPTFRSHRMELTALPRTATAAIGVKSSVAASAQDIWPPRQTHAGPHADVAATGSGRVTASDRQLPRQSQRPALSVFRGFKPSHTKVNQQLRKTQAPTVRAVADATAAVPLHSRYSAADDAEDEVGPEGSTSMAAEASAARQACESARPTARSSSARVGQVAMTYNNGDSSPARITECEVLVEEDEVEVRGEASPLDVPRLGSGVGMILRKMQSLAQVISRPVPTVAAEPPGGRRRGGGGGPVGMSGRGIALPEGDGLEPGVGEAVWEEAARRAATSAANVPPSVQLYRGLPVLEDPEKLRPMRAAKHLHPGWVASRQLKPELEALWRPTDHAHEACNTRGVAFYMPPTTAEIAASAVALQWLC</sequence>
<feature type="compositionally biased region" description="Pro residues" evidence="2">
    <location>
        <begin position="427"/>
        <end position="439"/>
    </location>
</feature>
<feature type="compositionally biased region" description="Low complexity" evidence="2">
    <location>
        <begin position="616"/>
        <end position="644"/>
    </location>
</feature>
<feature type="compositionally biased region" description="Acidic residues" evidence="2">
    <location>
        <begin position="1030"/>
        <end position="1043"/>
    </location>
</feature>
<dbReference type="InterPro" id="IPR001680">
    <property type="entry name" value="WD40_rpt"/>
</dbReference>
<feature type="compositionally biased region" description="Pro residues" evidence="2">
    <location>
        <begin position="595"/>
        <end position="604"/>
    </location>
</feature>
<feature type="region of interest" description="Disordered" evidence="2">
    <location>
        <begin position="903"/>
        <end position="1102"/>
    </location>
</feature>
<feature type="region of interest" description="Disordered" evidence="2">
    <location>
        <begin position="410"/>
        <end position="461"/>
    </location>
</feature>
<dbReference type="Proteomes" id="UP000001058">
    <property type="component" value="Unassembled WGS sequence"/>
</dbReference>
<evidence type="ECO:0000313" key="4">
    <source>
        <dbReference type="Proteomes" id="UP000001058"/>
    </source>
</evidence>
<dbReference type="Gene3D" id="2.130.10.10">
    <property type="entry name" value="YVTN repeat-like/Quinoprotein amine dehydrogenase"/>
    <property type="match status" value="1"/>
</dbReference>
<keyword evidence="4" id="KW-1185">Reference proteome</keyword>
<gene>
    <name evidence="3" type="ORF">VOLCADRAFT_88779</name>
</gene>
<dbReference type="STRING" id="3068.D8TPX5"/>
<dbReference type="KEGG" id="vcn:VOLCADRAFT_88779"/>
<dbReference type="RefSeq" id="XP_002948562.1">
    <property type="nucleotide sequence ID" value="XM_002948516.1"/>
</dbReference>
<dbReference type="InterPro" id="IPR015943">
    <property type="entry name" value="WD40/YVTN_repeat-like_dom_sf"/>
</dbReference>
<dbReference type="SUPFAM" id="SSF50978">
    <property type="entry name" value="WD40 repeat-like"/>
    <property type="match status" value="1"/>
</dbReference>
<evidence type="ECO:0000313" key="3">
    <source>
        <dbReference type="EMBL" id="EFJ50437.1"/>
    </source>
</evidence>
<feature type="region of interest" description="Disordered" evidence="2">
    <location>
        <begin position="305"/>
        <end position="340"/>
    </location>
</feature>
<dbReference type="InParanoid" id="D8TPX5"/>
<feature type="compositionally biased region" description="Low complexity" evidence="2">
    <location>
        <begin position="903"/>
        <end position="917"/>
    </location>
</feature>
<feature type="region of interest" description="Disordered" evidence="2">
    <location>
        <begin position="1176"/>
        <end position="1195"/>
    </location>
</feature>
<feature type="region of interest" description="Disordered" evidence="2">
    <location>
        <begin position="1416"/>
        <end position="1448"/>
    </location>
</feature>
<feature type="repeat" description="WD" evidence="1">
    <location>
        <begin position="56"/>
        <end position="95"/>
    </location>
</feature>
<feature type="region of interest" description="Disordered" evidence="2">
    <location>
        <begin position="360"/>
        <end position="393"/>
    </location>
</feature>
<feature type="region of interest" description="Disordered" evidence="2">
    <location>
        <begin position="1305"/>
        <end position="1350"/>
    </location>
</feature>
<feature type="compositionally biased region" description="Gly residues" evidence="2">
    <location>
        <begin position="1429"/>
        <end position="1438"/>
    </location>
</feature>
<protein>
    <submittedName>
        <fullName evidence="3">Uncharacterized protein</fullName>
    </submittedName>
</protein>
<dbReference type="EMBL" id="GL378331">
    <property type="protein sequence ID" value="EFJ50437.1"/>
    <property type="molecule type" value="Genomic_DNA"/>
</dbReference>
<name>D8TPX5_VOLCA</name>
<dbReference type="PROSITE" id="PS50082">
    <property type="entry name" value="WD_REPEATS_2"/>
    <property type="match status" value="1"/>
</dbReference>
<evidence type="ECO:0000256" key="1">
    <source>
        <dbReference type="PROSITE-ProRule" id="PRU00221"/>
    </source>
</evidence>
<feature type="compositionally biased region" description="Low complexity" evidence="2">
    <location>
        <begin position="984"/>
        <end position="1007"/>
    </location>
</feature>
<keyword evidence="1" id="KW-0853">WD repeat</keyword>
<feature type="region of interest" description="Disordered" evidence="2">
    <location>
        <begin position="573"/>
        <end position="665"/>
    </location>
</feature>
<feature type="compositionally biased region" description="Low complexity" evidence="2">
    <location>
        <begin position="410"/>
        <end position="426"/>
    </location>
</feature>
<feature type="compositionally biased region" description="Basic and acidic residues" evidence="2">
    <location>
        <begin position="1061"/>
        <end position="1073"/>
    </location>
</feature>
<dbReference type="GeneID" id="9624730"/>
<feature type="compositionally biased region" description="Acidic residues" evidence="2">
    <location>
        <begin position="1087"/>
        <end position="1098"/>
    </location>
</feature>
<dbReference type="InterPro" id="IPR036322">
    <property type="entry name" value="WD40_repeat_dom_sf"/>
</dbReference>
<organism evidence="4">
    <name type="scientific">Volvox carteri f. nagariensis</name>
    <dbReference type="NCBI Taxonomy" id="3068"/>
    <lineage>
        <taxon>Eukaryota</taxon>
        <taxon>Viridiplantae</taxon>
        <taxon>Chlorophyta</taxon>
        <taxon>core chlorophytes</taxon>
        <taxon>Chlorophyceae</taxon>
        <taxon>CS clade</taxon>
        <taxon>Chlamydomonadales</taxon>
        <taxon>Volvocaceae</taxon>
        <taxon>Volvox</taxon>
    </lineage>
</organism>
<feature type="compositionally biased region" description="Polar residues" evidence="2">
    <location>
        <begin position="517"/>
        <end position="532"/>
    </location>
</feature>
<accession>D8TPX5</accession>
<reference evidence="3 4" key="1">
    <citation type="journal article" date="2010" name="Science">
        <title>Genomic analysis of organismal complexity in the multicellular green alga Volvox carteri.</title>
        <authorList>
            <person name="Prochnik S.E."/>
            <person name="Umen J."/>
            <person name="Nedelcu A.M."/>
            <person name="Hallmann A."/>
            <person name="Miller S.M."/>
            <person name="Nishii I."/>
            <person name="Ferris P."/>
            <person name="Kuo A."/>
            <person name="Mitros T."/>
            <person name="Fritz-Laylin L.K."/>
            <person name="Hellsten U."/>
            <person name="Chapman J."/>
            <person name="Simakov O."/>
            <person name="Rensing S.A."/>
            <person name="Terry A."/>
            <person name="Pangilinan J."/>
            <person name="Kapitonov V."/>
            <person name="Jurka J."/>
            <person name="Salamov A."/>
            <person name="Shapiro H."/>
            <person name="Schmutz J."/>
            <person name="Grimwood J."/>
            <person name="Lindquist E."/>
            <person name="Lucas S."/>
            <person name="Grigoriev I.V."/>
            <person name="Schmitt R."/>
            <person name="Kirk D."/>
            <person name="Rokhsar D.S."/>
        </authorList>
    </citation>
    <scope>NUCLEOTIDE SEQUENCE [LARGE SCALE GENOMIC DNA]</scope>
    <source>
        <strain evidence="4">f. Nagariensis / Eve</strain>
    </source>
</reference>
<dbReference type="PROSITE" id="PS50294">
    <property type="entry name" value="WD_REPEATS_REGION"/>
    <property type="match status" value="1"/>
</dbReference>
<proteinExistence type="predicted"/>